<evidence type="ECO:0000256" key="4">
    <source>
        <dbReference type="ARBA" id="ARBA00051722"/>
    </source>
</evidence>
<dbReference type="GO" id="GO:0030145">
    <property type="term" value="F:manganese ion binding"/>
    <property type="evidence" value="ECO:0007669"/>
    <property type="project" value="InterPro"/>
</dbReference>
<dbReference type="PANTHER" id="PTHR39181">
    <property type="entry name" value="TYROSINE-PROTEIN PHOSPHATASE YWQE"/>
    <property type="match status" value="1"/>
</dbReference>
<evidence type="ECO:0000313" key="6">
    <source>
        <dbReference type="Proteomes" id="UP000292298"/>
    </source>
</evidence>
<proteinExistence type="inferred from homology"/>
<sequence length="246" mass="25983">MIDLHNHLLPGIDDGAEDMAEALAMARLAVADGVTHLVCTPHIHPGLYDNTAEGIDAVLRDYRQALDAAGVDLTVTAAAEVRFGLEVMTGAQAGTLPLLGEWEGQRVLLLEFPHTEIPFGAERLTEWLIARDIRPMIAHPERNRDIVNDPGKLRPFLEQGCLTQVTASALTGQFGPGSQSRAEQLVSEGAATCLASDAHNTGNRPPCLSRGVAAAAALIGKEAATTLGRDNPWRIVAGSFTAAAAS</sequence>
<dbReference type="SUPFAM" id="SSF89550">
    <property type="entry name" value="PHP domain-like"/>
    <property type="match status" value="1"/>
</dbReference>
<comment type="catalytic activity">
    <reaction evidence="4">
        <text>O-phospho-L-tyrosyl-[protein] + H2O = L-tyrosyl-[protein] + phosphate</text>
        <dbReference type="Rhea" id="RHEA:10684"/>
        <dbReference type="Rhea" id="RHEA-COMP:10136"/>
        <dbReference type="Rhea" id="RHEA-COMP:20101"/>
        <dbReference type="ChEBI" id="CHEBI:15377"/>
        <dbReference type="ChEBI" id="CHEBI:43474"/>
        <dbReference type="ChEBI" id="CHEBI:46858"/>
        <dbReference type="ChEBI" id="CHEBI:61978"/>
        <dbReference type="EC" id="3.1.3.48"/>
    </reaction>
</comment>
<comment type="caution">
    <text evidence="5">The sequence shown here is derived from an EMBL/GenBank/DDBJ whole genome shotgun (WGS) entry which is preliminary data.</text>
</comment>
<dbReference type="GO" id="GO:0004725">
    <property type="term" value="F:protein tyrosine phosphatase activity"/>
    <property type="evidence" value="ECO:0007669"/>
    <property type="project" value="UniProtKB-EC"/>
</dbReference>
<keyword evidence="6" id="KW-1185">Reference proteome</keyword>
<dbReference type="EC" id="3.1.3.48" evidence="2"/>
<evidence type="ECO:0000313" key="5">
    <source>
        <dbReference type="EMBL" id="RZU99083.1"/>
    </source>
</evidence>
<dbReference type="EMBL" id="SHLI01000001">
    <property type="protein sequence ID" value="RZU99083.1"/>
    <property type="molecule type" value="Genomic_DNA"/>
</dbReference>
<comment type="similarity">
    <text evidence="1">Belongs to the metallo-dependent hydrolases superfamily. CpsB/CapC family.</text>
</comment>
<dbReference type="Pfam" id="PF19567">
    <property type="entry name" value="CpsB_CapC"/>
    <property type="match status" value="1"/>
</dbReference>
<dbReference type="AlphaFoldDB" id="A0A4Q8D189"/>
<name>A0A4Q8D189_9GAMM</name>
<organism evidence="5 6">
    <name type="scientific">Spiribacter vilamensis</name>
    <dbReference type="NCBI Taxonomy" id="531306"/>
    <lineage>
        <taxon>Bacteria</taxon>
        <taxon>Pseudomonadati</taxon>
        <taxon>Pseudomonadota</taxon>
        <taxon>Gammaproteobacteria</taxon>
        <taxon>Chromatiales</taxon>
        <taxon>Ectothiorhodospiraceae</taxon>
        <taxon>Spiribacter</taxon>
    </lineage>
</organism>
<gene>
    <name evidence="5" type="ORF">EV698_1362</name>
</gene>
<dbReference type="PIRSF" id="PIRSF016557">
    <property type="entry name" value="Caps_synth_CpsB"/>
    <property type="match status" value="1"/>
</dbReference>
<dbReference type="InterPro" id="IPR016667">
    <property type="entry name" value="Caps_polysacc_synth_CpsB/CapC"/>
</dbReference>
<dbReference type="RefSeq" id="WP_130503342.1">
    <property type="nucleotide sequence ID" value="NZ_SHLI01000001.1"/>
</dbReference>
<dbReference type="Gene3D" id="3.20.20.140">
    <property type="entry name" value="Metal-dependent hydrolases"/>
    <property type="match status" value="1"/>
</dbReference>
<reference evidence="5 6" key="1">
    <citation type="submission" date="2019-02" db="EMBL/GenBank/DDBJ databases">
        <title>Genomic Encyclopedia of Type Strains, Phase IV (KMG-IV): sequencing the most valuable type-strain genomes for metagenomic binning, comparative biology and taxonomic classification.</title>
        <authorList>
            <person name="Goeker M."/>
        </authorList>
    </citation>
    <scope>NUCLEOTIDE SEQUENCE [LARGE SCALE GENOMIC DNA]</scope>
    <source>
        <strain evidence="5 6">DSM 21056</strain>
    </source>
</reference>
<evidence type="ECO:0000256" key="3">
    <source>
        <dbReference type="ARBA" id="ARBA00022801"/>
    </source>
</evidence>
<dbReference type="PANTHER" id="PTHR39181:SF1">
    <property type="entry name" value="TYROSINE-PROTEIN PHOSPHATASE YWQE"/>
    <property type="match status" value="1"/>
</dbReference>
<dbReference type="InterPro" id="IPR016195">
    <property type="entry name" value="Pol/histidinol_Pase-like"/>
</dbReference>
<evidence type="ECO:0000256" key="1">
    <source>
        <dbReference type="ARBA" id="ARBA00005750"/>
    </source>
</evidence>
<dbReference type="Proteomes" id="UP000292298">
    <property type="component" value="Unassembled WGS sequence"/>
</dbReference>
<keyword evidence="3" id="KW-0378">Hydrolase</keyword>
<protein>
    <recommendedName>
        <fullName evidence="2">protein-tyrosine-phosphatase</fullName>
        <ecNumber evidence="2">3.1.3.48</ecNumber>
    </recommendedName>
</protein>
<accession>A0A4Q8D189</accession>
<evidence type="ECO:0000256" key="2">
    <source>
        <dbReference type="ARBA" id="ARBA00013064"/>
    </source>
</evidence>
<dbReference type="OrthoDB" id="9788539at2"/>